<organism evidence="1 2">
    <name type="scientific">Lactobacillus corticis</name>
    <dbReference type="NCBI Taxonomy" id="2201249"/>
    <lineage>
        <taxon>Bacteria</taxon>
        <taxon>Bacillati</taxon>
        <taxon>Bacillota</taxon>
        <taxon>Bacilli</taxon>
        <taxon>Lactobacillales</taxon>
        <taxon>Lactobacillaceae</taxon>
        <taxon>Lactobacillus</taxon>
    </lineage>
</organism>
<dbReference type="Gene3D" id="1.25.40.290">
    <property type="entry name" value="ARM repeat domains"/>
    <property type="match status" value="1"/>
</dbReference>
<dbReference type="RefSeq" id="WP_212780596.1">
    <property type="nucleotide sequence ID" value="NZ_BMAY01000004.1"/>
</dbReference>
<evidence type="ECO:0000313" key="2">
    <source>
        <dbReference type="Proteomes" id="UP000677218"/>
    </source>
</evidence>
<dbReference type="AlphaFoldDB" id="A0A916QJJ2"/>
<comment type="caution">
    <text evidence="1">The sequence shown here is derived from an EMBL/GenBank/DDBJ whole genome shotgun (WGS) entry which is preliminary data.</text>
</comment>
<dbReference type="PANTHER" id="PTHR34070:SF1">
    <property type="entry name" value="DNA ALKYLATION REPAIR PROTEIN"/>
    <property type="match status" value="1"/>
</dbReference>
<reference evidence="1" key="1">
    <citation type="submission" date="2020-08" db="EMBL/GenBank/DDBJ databases">
        <title>Taxonomic study for Lactobacillus species isolated from hardwood bark.</title>
        <authorList>
            <person name="Tohno M."/>
            <person name="Tanizawa Y."/>
        </authorList>
    </citation>
    <scope>NUCLEOTIDE SEQUENCE</scope>
    <source>
        <strain evidence="1">B40</strain>
    </source>
</reference>
<dbReference type="Pfam" id="PF08713">
    <property type="entry name" value="DNA_alkylation"/>
    <property type="match status" value="1"/>
</dbReference>
<protein>
    <submittedName>
        <fullName evidence="1">DNA-7-methylguanine glycosylase</fullName>
    </submittedName>
</protein>
<dbReference type="PANTHER" id="PTHR34070">
    <property type="entry name" value="ARMADILLO-TYPE FOLD"/>
    <property type="match status" value="1"/>
</dbReference>
<dbReference type="InterPro" id="IPR014825">
    <property type="entry name" value="DNA_alkylation"/>
</dbReference>
<dbReference type="SUPFAM" id="SSF48371">
    <property type="entry name" value="ARM repeat"/>
    <property type="match status" value="1"/>
</dbReference>
<dbReference type="CDD" id="cd07064">
    <property type="entry name" value="AlkD_like_1"/>
    <property type="match status" value="1"/>
</dbReference>
<proteinExistence type="predicted"/>
<accession>A0A916QJJ2</accession>
<dbReference type="Proteomes" id="UP000677218">
    <property type="component" value="Unassembled WGS sequence"/>
</dbReference>
<name>A0A916QJJ2_9LACO</name>
<dbReference type="Gene3D" id="1.20.1660.10">
    <property type="entry name" value="Hypothetical protein (EF3068)"/>
    <property type="match status" value="1"/>
</dbReference>
<dbReference type="EMBL" id="BMAY01000004">
    <property type="protein sequence ID" value="GFZ26907.1"/>
    <property type="molecule type" value="Genomic_DNA"/>
</dbReference>
<sequence length="214" mass="25534">MDFQQLKQQFEAHRSPDALPMAKYMKNRFSFLGIKTPQRRKITNPLFKGQKELDWDFVKQCWQADEREYQYAACDYLLRLKKRLTLADLSKIKKLVLNKSWWDTVDNLAKLITTLYLQYPPEISQEMLAWSQADNFWLRRCAIDFQLLLKEKTDTQLLKTILENNLPDDEFFINKAIGWALRDYSKTNPQWVKNFIQTHSQLSPLSVREGSKYL</sequence>
<gene>
    <name evidence="1" type="ORF">LCB40_07870</name>
</gene>
<keyword evidence="2" id="KW-1185">Reference proteome</keyword>
<dbReference type="InterPro" id="IPR016024">
    <property type="entry name" value="ARM-type_fold"/>
</dbReference>
<evidence type="ECO:0000313" key="1">
    <source>
        <dbReference type="EMBL" id="GFZ26907.1"/>
    </source>
</evidence>